<keyword evidence="1" id="KW-1133">Transmembrane helix</keyword>
<reference evidence="2 3" key="1">
    <citation type="submission" date="2017-06" db="EMBL/GenBank/DDBJ databases">
        <title>Genome sequence of Bacillus sonorensis strain SRCM101395.</title>
        <authorList>
            <person name="Cho S.H."/>
        </authorList>
    </citation>
    <scope>NUCLEOTIDE SEQUENCE [LARGE SCALE GENOMIC DNA]</scope>
    <source>
        <strain evidence="2 3">SRCM101395</strain>
    </source>
</reference>
<protein>
    <submittedName>
        <fullName evidence="2">MFS-type transporter YvqJ</fullName>
    </submittedName>
</protein>
<feature type="transmembrane region" description="Helical" evidence="1">
    <location>
        <begin position="12"/>
        <end position="30"/>
    </location>
</feature>
<name>A0ABM6LIN9_9BACI</name>
<dbReference type="EMBL" id="CP021920">
    <property type="protein sequence ID" value="ASB89158.1"/>
    <property type="molecule type" value="Genomic_DNA"/>
</dbReference>
<proteinExistence type="predicted"/>
<gene>
    <name evidence="2" type="ORF">S101395_02651</name>
</gene>
<sequence>MGFILTRVKVNRYGELFVAAGIVEGTAFFITGMNSLLLLVFIAAFVLGATINAINVPEHTNIGC</sequence>
<keyword evidence="1" id="KW-0812">Transmembrane</keyword>
<evidence type="ECO:0000256" key="1">
    <source>
        <dbReference type="SAM" id="Phobius"/>
    </source>
</evidence>
<dbReference type="Proteomes" id="UP000196877">
    <property type="component" value="Chromosome"/>
</dbReference>
<evidence type="ECO:0000313" key="2">
    <source>
        <dbReference type="EMBL" id="ASB89158.1"/>
    </source>
</evidence>
<accession>A0ABM6LIN9</accession>
<feature type="transmembrane region" description="Helical" evidence="1">
    <location>
        <begin position="36"/>
        <end position="54"/>
    </location>
</feature>
<keyword evidence="3" id="KW-1185">Reference proteome</keyword>
<evidence type="ECO:0000313" key="3">
    <source>
        <dbReference type="Proteomes" id="UP000196877"/>
    </source>
</evidence>
<organism evidence="2 3">
    <name type="scientific">Bacillus sonorensis</name>
    <dbReference type="NCBI Taxonomy" id="119858"/>
    <lineage>
        <taxon>Bacteria</taxon>
        <taxon>Bacillati</taxon>
        <taxon>Bacillota</taxon>
        <taxon>Bacilli</taxon>
        <taxon>Bacillales</taxon>
        <taxon>Bacillaceae</taxon>
        <taxon>Bacillus</taxon>
    </lineage>
</organism>
<keyword evidence="1" id="KW-0472">Membrane</keyword>